<keyword evidence="1" id="KW-0732">Signal</keyword>
<evidence type="ECO:0000313" key="2">
    <source>
        <dbReference type="EMBL" id="MED6258153.1"/>
    </source>
</evidence>
<evidence type="ECO:0008006" key="4">
    <source>
        <dbReference type="Google" id="ProtNLM"/>
    </source>
</evidence>
<comment type="caution">
    <text evidence="2">The sequence shown here is derived from an EMBL/GenBank/DDBJ whole genome shotgun (WGS) entry which is preliminary data.</text>
</comment>
<feature type="chain" id="PRO_5047299104" description="Secreted protein" evidence="1">
    <location>
        <begin position="34"/>
        <end position="145"/>
    </location>
</feature>
<gene>
    <name evidence="2" type="ORF">ATANTOWER_003604</name>
</gene>
<accession>A0ABU7C5L5</accession>
<feature type="signal peptide" evidence="1">
    <location>
        <begin position="1"/>
        <end position="33"/>
    </location>
</feature>
<organism evidence="2 3">
    <name type="scientific">Ataeniobius toweri</name>
    <dbReference type="NCBI Taxonomy" id="208326"/>
    <lineage>
        <taxon>Eukaryota</taxon>
        <taxon>Metazoa</taxon>
        <taxon>Chordata</taxon>
        <taxon>Craniata</taxon>
        <taxon>Vertebrata</taxon>
        <taxon>Euteleostomi</taxon>
        <taxon>Actinopterygii</taxon>
        <taxon>Neopterygii</taxon>
        <taxon>Teleostei</taxon>
        <taxon>Neoteleostei</taxon>
        <taxon>Acanthomorphata</taxon>
        <taxon>Ovalentaria</taxon>
        <taxon>Atherinomorphae</taxon>
        <taxon>Cyprinodontiformes</taxon>
        <taxon>Goodeidae</taxon>
        <taxon>Ataeniobius</taxon>
    </lineage>
</organism>
<dbReference type="EMBL" id="JAHUTI010080062">
    <property type="protein sequence ID" value="MED6258153.1"/>
    <property type="molecule type" value="Genomic_DNA"/>
</dbReference>
<dbReference type="Proteomes" id="UP001345963">
    <property type="component" value="Unassembled WGS sequence"/>
</dbReference>
<evidence type="ECO:0000313" key="3">
    <source>
        <dbReference type="Proteomes" id="UP001345963"/>
    </source>
</evidence>
<name>A0ABU7C5L5_9TELE</name>
<sequence>MGAAVPISGGAALWLIHVHLLSALHHLFPWCLCFPFLSAPCCGDGEMKPPEAHRFPSNCSTLEPGIKMLHLLYCAIKWTIHVLLLSHGFDLQAVMCPLCFKKTYFALGCTLSLGIKLRATFKIVWSFISLHSVGKRYQSINKLMC</sequence>
<evidence type="ECO:0000256" key="1">
    <source>
        <dbReference type="SAM" id="SignalP"/>
    </source>
</evidence>
<keyword evidence="3" id="KW-1185">Reference proteome</keyword>
<reference evidence="2 3" key="1">
    <citation type="submission" date="2021-07" db="EMBL/GenBank/DDBJ databases">
        <authorList>
            <person name="Palmer J.M."/>
        </authorList>
    </citation>
    <scope>NUCLEOTIDE SEQUENCE [LARGE SCALE GENOMIC DNA]</scope>
    <source>
        <strain evidence="2 3">AT_MEX2019</strain>
        <tissue evidence="2">Muscle</tissue>
    </source>
</reference>
<proteinExistence type="predicted"/>
<protein>
    <recommendedName>
        <fullName evidence="4">Secreted protein</fullName>
    </recommendedName>
</protein>